<feature type="domain" description="Major facilitator superfamily (MFS) profile" evidence="8">
    <location>
        <begin position="22"/>
        <end position="418"/>
    </location>
</feature>
<evidence type="ECO:0000259" key="8">
    <source>
        <dbReference type="PROSITE" id="PS50850"/>
    </source>
</evidence>
<feature type="transmembrane region" description="Helical" evidence="7">
    <location>
        <begin position="192"/>
        <end position="212"/>
    </location>
</feature>
<feature type="transmembrane region" description="Helical" evidence="7">
    <location>
        <begin position="303"/>
        <end position="321"/>
    </location>
</feature>
<feature type="transmembrane region" description="Helical" evidence="7">
    <location>
        <begin position="44"/>
        <end position="65"/>
    </location>
</feature>
<evidence type="ECO:0000313" key="10">
    <source>
        <dbReference type="Proteomes" id="UP000198641"/>
    </source>
</evidence>
<dbReference type="InterPro" id="IPR054152">
    <property type="entry name" value="YajR_YAM"/>
</dbReference>
<keyword evidence="10" id="KW-1185">Reference proteome</keyword>
<dbReference type="InterPro" id="IPR050171">
    <property type="entry name" value="MFS_Transporters"/>
</dbReference>
<organism evidence="9 10">
    <name type="scientific">Onishia taeanensis</name>
    <dbReference type="NCBI Taxonomy" id="284577"/>
    <lineage>
        <taxon>Bacteria</taxon>
        <taxon>Pseudomonadati</taxon>
        <taxon>Pseudomonadota</taxon>
        <taxon>Gammaproteobacteria</taxon>
        <taxon>Oceanospirillales</taxon>
        <taxon>Halomonadaceae</taxon>
        <taxon>Onishia</taxon>
    </lineage>
</organism>
<dbReference type="STRING" id="284577.SAMN05216571_11170"/>
<dbReference type="Gene3D" id="3.30.70.100">
    <property type="match status" value="1"/>
</dbReference>
<dbReference type="Proteomes" id="UP000198641">
    <property type="component" value="Unassembled WGS sequence"/>
</dbReference>
<keyword evidence="3" id="KW-1003">Cell membrane</keyword>
<proteinExistence type="predicted"/>
<dbReference type="Pfam" id="PF07690">
    <property type="entry name" value="MFS_1"/>
    <property type="match status" value="1"/>
</dbReference>
<feature type="transmembrane region" description="Helical" evidence="7">
    <location>
        <begin position="277"/>
        <end position="296"/>
    </location>
</feature>
<evidence type="ECO:0000256" key="5">
    <source>
        <dbReference type="ARBA" id="ARBA00022989"/>
    </source>
</evidence>
<dbReference type="GO" id="GO:0022857">
    <property type="term" value="F:transmembrane transporter activity"/>
    <property type="evidence" value="ECO:0007669"/>
    <property type="project" value="InterPro"/>
</dbReference>
<gene>
    <name evidence="9" type="ORF">SAMN05216571_11170</name>
</gene>
<dbReference type="InterPro" id="IPR020846">
    <property type="entry name" value="MFS_dom"/>
</dbReference>
<feature type="transmembrane region" description="Helical" evidence="7">
    <location>
        <begin position="71"/>
        <end position="94"/>
    </location>
</feature>
<sequence>MAEPVEYGVYQGALRAPFMRLGFLFSMVSRLLTASERRAISGLAGLYASRMLGLFMVLPVLALHAGDLAGATPFLVGVALGIYGLSQAVLQIPFGQLSDRIGRKPVIAVGLLLFFLGSAVAAQADSILEIIIGRGLQGCGAVAAAIMALLADQTREQVRTAAMATIGLSIGVAFAVAMVLGPLLAAHYGLSGVFWFTAGLALLGILVLWKLVPQAPRRLRHRDVGLDRGQLKSMLKRGDLVRLDISIFSLHLLLMMIFVAVPVRLAALGVPADQHGWVYLGIMGLAFVAMVPLVIVAEKRQRMKSMMVLAVAGLTLSLAGMGLMNTGWWSLAALLMVFFTAFNLLEATLPSMISKLAPAGTKGTAMGVYSTSQFLGAFLGGVLGGALSQQWGQDAVFFGATLVGVLWLGVMYGMPAPRHLSSEVVALDERTHEDALETLMQRFAEVAGVEDVLVVPEERLAYLKVDRKQLDSEALARVAGAQDR</sequence>
<dbReference type="InterPro" id="IPR036259">
    <property type="entry name" value="MFS_trans_sf"/>
</dbReference>
<feature type="transmembrane region" description="Helical" evidence="7">
    <location>
        <begin position="106"/>
        <end position="124"/>
    </location>
</feature>
<dbReference type="EMBL" id="FNCI01000011">
    <property type="protein sequence ID" value="SDG37627.1"/>
    <property type="molecule type" value="Genomic_DNA"/>
</dbReference>
<evidence type="ECO:0000256" key="4">
    <source>
        <dbReference type="ARBA" id="ARBA00022692"/>
    </source>
</evidence>
<evidence type="ECO:0000256" key="2">
    <source>
        <dbReference type="ARBA" id="ARBA00022448"/>
    </source>
</evidence>
<dbReference type="Gene3D" id="1.20.1250.20">
    <property type="entry name" value="MFS general substrate transporter like domains"/>
    <property type="match status" value="1"/>
</dbReference>
<evidence type="ECO:0000313" key="9">
    <source>
        <dbReference type="EMBL" id="SDG37627.1"/>
    </source>
</evidence>
<evidence type="ECO:0000256" key="3">
    <source>
        <dbReference type="ARBA" id="ARBA00022475"/>
    </source>
</evidence>
<reference evidence="9 10" key="1">
    <citation type="submission" date="2016-10" db="EMBL/GenBank/DDBJ databases">
        <authorList>
            <person name="de Groot N.N."/>
        </authorList>
    </citation>
    <scope>NUCLEOTIDE SEQUENCE [LARGE SCALE GENOMIC DNA]</scope>
    <source>
        <strain evidence="9 10">BH539</strain>
    </source>
</reference>
<protein>
    <submittedName>
        <fullName evidence="9">Predicted arabinose efflux permease, MFS family</fullName>
    </submittedName>
</protein>
<accession>A0A1G7TQR2</accession>
<keyword evidence="2" id="KW-0813">Transport</keyword>
<evidence type="ECO:0000256" key="6">
    <source>
        <dbReference type="ARBA" id="ARBA00023136"/>
    </source>
</evidence>
<dbReference type="SUPFAM" id="SSF103473">
    <property type="entry name" value="MFS general substrate transporter"/>
    <property type="match status" value="1"/>
</dbReference>
<feature type="transmembrane region" description="Helical" evidence="7">
    <location>
        <begin position="162"/>
        <end position="186"/>
    </location>
</feature>
<evidence type="ECO:0000256" key="1">
    <source>
        <dbReference type="ARBA" id="ARBA00004651"/>
    </source>
</evidence>
<keyword evidence="6 7" id="KW-0472">Membrane</keyword>
<dbReference type="CDD" id="cd17472">
    <property type="entry name" value="MFS_YajR_like"/>
    <property type="match status" value="1"/>
</dbReference>
<keyword evidence="4 7" id="KW-0812">Transmembrane</keyword>
<dbReference type="PROSITE" id="PS50850">
    <property type="entry name" value="MFS"/>
    <property type="match status" value="1"/>
</dbReference>
<feature type="transmembrane region" description="Helical" evidence="7">
    <location>
        <begin position="240"/>
        <end position="265"/>
    </location>
</feature>
<dbReference type="Pfam" id="PF21987">
    <property type="entry name" value="YajR_YAM"/>
    <property type="match status" value="1"/>
</dbReference>
<feature type="transmembrane region" description="Helical" evidence="7">
    <location>
        <begin position="366"/>
        <end position="389"/>
    </location>
</feature>
<dbReference type="InterPro" id="IPR011701">
    <property type="entry name" value="MFS"/>
</dbReference>
<comment type="subcellular location">
    <subcellularLocation>
        <location evidence="1">Cell membrane</location>
        <topology evidence="1">Multi-pass membrane protein</topology>
    </subcellularLocation>
</comment>
<feature type="transmembrane region" description="Helical" evidence="7">
    <location>
        <begin position="130"/>
        <end position="150"/>
    </location>
</feature>
<dbReference type="PANTHER" id="PTHR23517">
    <property type="entry name" value="RESISTANCE PROTEIN MDTM, PUTATIVE-RELATED-RELATED"/>
    <property type="match status" value="1"/>
</dbReference>
<dbReference type="AlphaFoldDB" id="A0A1G7TQR2"/>
<feature type="transmembrane region" description="Helical" evidence="7">
    <location>
        <begin position="395"/>
        <end position="414"/>
    </location>
</feature>
<name>A0A1G7TQR2_9GAMM</name>
<dbReference type="GO" id="GO:0005886">
    <property type="term" value="C:plasma membrane"/>
    <property type="evidence" value="ECO:0007669"/>
    <property type="project" value="UniProtKB-SubCell"/>
</dbReference>
<keyword evidence="5 7" id="KW-1133">Transmembrane helix</keyword>
<dbReference type="PANTHER" id="PTHR23517:SF2">
    <property type="entry name" value="MULTIDRUG RESISTANCE PROTEIN MDTH"/>
    <property type="match status" value="1"/>
</dbReference>
<evidence type="ECO:0000256" key="7">
    <source>
        <dbReference type="SAM" id="Phobius"/>
    </source>
</evidence>